<dbReference type="SUPFAM" id="SSF55811">
    <property type="entry name" value="Nudix"/>
    <property type="match status" value="1"/>
</dbReference>
<dbReference type="Gene3D" id="3.90.79.20">
    <property type="match status" value="1"/>
</dbReference>
<dbReference type="Pfam" id="PF09297">
    <property type="entry name" value="Zn_ribbon_NUD"/>
    <property type="match status" value="1"/>
</dbReference>
<dbReference type="InterPro" id="IPR050241">
    <property type="entry name" value="NAD-cap_RNA_hydrolase_NudC"/>
</dbReference>
<sequence length="713" mass="82409">MFNEIKPYSFHPEFIDIKPGKASDLFCFFNPKGRMLFKKEGEAYRIPSLSDISSLFDLDFLQENAYYAGHTDIPGDESTRTDFYVIFKYGLDFEKLNIEAYNLEFTSLKCLRQYNPKHLGFAASTAGHINRWLVSRVFCGKCGTKALPSKTERAMVCPNCKLTEYPKINPAVIVAITDKNRILLTKDKNGLYPNYALVAGYMEIGESPLDTVIREVKEEVGVKIKNIKDRSSNTEEFIKKARNIHSDTYDYSLVEYTNNHTQVEIICKDHGSFFQSPKDHLSGKGCPICGRERSKEDIKSRIMLSKDEFIKRANEVHGYRYDYSNVKYTDTRTKVEIVCKEHGSFFQSPNKHMQGNGCKVCGRERTIEHNFLTLDDFIQRARNVHGNKYDYSGSVYTGADNKLEIICEKHGKFLQTPHNHLKGINCPSCGASISKPEIKLVDFIRSFYKGEIITNSKNIIPPMELDIYVPSLSLAIEFNGGYWHSEKFKPKDYHLHKYNLCKEKGIRLVSIWEWEILKNKTKIENFIKNLILEKKKLFARKLSIKEVDVKTQREFLNINHLQGYVPCTYALGLYKEDELIQLMTLRVKSKKDKLFEIGRLATKTGFTVIGGTKRLFKHLLSFVDFETIISYNNMDKFTGDTYESLGMTYESTSIPYGWIRNTEYLPRYATQKSKLIRQGYNKNLSESEIMRSEGFEKIYLTGVSKFVLKKEKP</sequence>
<dbReference type="Pfam" id="PF00293">
    <property type="entry name" value="NUDIX"/>
    <property type="match status" value="1"/>
</dbReference>
<dbReference type="PROSITE" id="PS51462">
    <property type="entry name" value="NUDIX"/>
    <property type="match status" value="1"/>
</dbReference>
<dbReference type="GO" id="GO:0006742">
    <property type="term" value="P:NADP+ catabolic process"/>
    <property type="evidence" value="ECO:0007669"/>
    <property type="project" value="TreeGrafter"/>
</dbReference>
<dbReference type="GO" id="GO:0004519">
    <property type="term" value="F:endonuclease activity"/>
    <property type="evidence" value="ECO:0007669"/>
    <property type="project" value="UniProtKB-KW"/>
</dbReference>
<dbReference type="PANTHER" id="PTHR42904">
    <property type="entry name" value="NUDIX HYDROLASE, NUDC SUBFAMILY"/>
    <property type="match status" value="1"/>
</dbReference>
<evidence type="ECO:0000256" key="4">
    <source>
        <dbReference type="ARBA" id="ARBA00022723"/>
    </source>
</evidence>
<keyword evidence="9" id="KW-0540">Nuclease</keyword>
<evidence type="ECO:0000256" key="7">
    <source>
        <dbReference type="ARBA" id="ARBA00023679"/>
    </source>
</evidence>
<evidence type="ECO:0000259" key="8">
    <source>
        <dbReference type="PROSITE" id="PS51462"/>
    </source>
</evidence>
<dbReference type="Gene3D" id="3.40.960.10">
    <property type="entry name" value="VSR Endonuclease"/>
    <property type="match status" value="1"/>
</dbReference>
<dbReference type="GO" id="GO:0046872">
    <property type="term" value="F:metal ion binding"/>
    <property type="evidence" value="ECO:0007669"/>
    <property type="project" value="UniProtKB-KW"/>
</dbReference>
<comment type="catalytic activity">
    <reaction evidence="7">
        <text>a 5'-end NAD(+)-phospho-ribonucleoside in mRNA + H2O = a 5'-end phospho-adenosine-phospho-ribonucleoside in mRNA + beta-nicotinamide D-ribonucleotide + 2 H(+)</text>
        <dbReference type="Rhea" id="RHEA:60876"/>
        <dbReference type="Rhea" id="RHEA-COMP:15698"/>
        <dbReference type="Rhea" id="RHEA-COMP:15719"/>
        <dbReference type="ChEBI" id="CHEBI:14649"/>
        <dbReference type="ChEBI" id="CHEBI:15377"/>
        <dbReference type="ChEBI" id="CHEBI:15378"/>
        <dbReference type="ChEBI" id="CHEBI:144029"/>
        <dbReference type="ChEBI" id="CHEBI:144051"/>
    </reaction>
    <physiologicalReaction direction="left-to-right" evidence="7">
        <dbReference type="Rhea" id="RHEA:60877"/>
    </physiologicalReaction>
</comment>
<dbReference type="EMBL" id="BK014643">
    <property type="protein sequence ID" value="DAD65385.1"/>
    <property type="molecule type" value="Genomic_DNA"/>
</dbReference>
<evidence type="ECO:0000256" key="1">
    <source>
        <dbReference type="ARBA" id="ARBA00001946"/>
    </source>
</evidence>
<organism evidence="9">
    <name type="scientific">Myoviridae sp. ctA4D8</name>
    <dbReference type="NCBI Taxonomy" id="2823535"/>
    <lineage>
        <taxon>Viruses</taxon>
        <taxon>Duplodnaviria</taxon>
        <taxon>Heunggongvirae</taxon>
        <taxon>Uroviricota</taxon>
        <taxon>Caudoviricetes</taxon>
    </lineage>
</organism>
<dbReference type="Gene3D" id="3.90.79.10">
    <property type="entry name" value="Nucleoside Triphosphate Pyrophosphohydrolase"/>
    <property type="match status" value="1"/>
</dbReference>
<reference evidence="9" key="1">
    <citation type="journal article" date="2021" name="Proc. Natl. Acad. Sci. U.S.A.">
        <title>A Catalog of Tens of Thousands of Viruses from Human Metagenomes Reveals Hidden Associations with Chronic Diseases.</title>
        <authorList>
            <person name="Tisza M.J."/>
            <person name="Buck C.B."/>
        </authorList>
    </citation>
    <scope>NUCLEOTIDE SEQUENCE</scope>
    <source>
        <strain evidence="9">CtA4D8</strain>
    </source>
</reference>
<evidence type="ECO:0000256" key="5">
    <source>
        <dbReference type="ARBA" id="ARBA00022801"/>
    </source>
</evidence>
<dbReference type="PROSITE" id="PS00893">
    <property type="entry name" value="NUDIX_BOX"/>
    <property type="match status" value="1"/>
</dbReference>
<accession>A0A8S5L6I5</accession>
<dbReference type="InterPro" id="IPR011335">
    <property type="entry name" value="Restrct_endonuc-II-like"/>
</dbReference>
<dbReference type="SUPFAM" id="SSF52980">
    <property type="entry name" value="Restriction endonuclease-like"/>
    <property type="match status" value="1"/>
</dbReference>
<comment type="cofactor">
    <cofactor evidence="1">
        <name>Mg(2+)</name>
        <dbReference type="ChEBI" id="CHEBI:18420"/>
    </cofactor>
</comment>
<proteinExistence type="inferred from homology"/>
<protein>
    <submittedName>
        <fullName evidence="9">Endonuclease-like protein</fullName>
    </submittedName>
</protein>
<keyword evidence="4" id="KW-0479">Metal-binding</keyword>
<dbReference type="GO" id="GO:0035529">
    <property type="term" value="F:NADH pyrophosphatase activity"/>
    <property type="evidence" value="ECO:0007669"/>
    <property type="project" value="TreeGrafter"/>
</dbReference>
<evidence type="ECO:0000256" key="6">
    <source>
        <dbReference type="ARBA" id="ARBA00022842"/>
    </source>
</evidence>
<evidence type="ECO:0000256" key="2">
    <source>
        <dbReference type="ARBA" id="ARBA00001947"/>
    </source>
</evidence>
<feature type="domain" description="Nudix hydrolase" evidence="8">
    <location>
        <begin position="166"/>
        <end position="328"/>
    </location>
</feature>
<dbReference type="InterPro" id="IPR000086">
    <property type="entry name" value="NUDIX_hydrolase_dom"/>
</dbReference>
<comment type="cofactor">
    <cofactor evidence="2">
        <name>Zn(2+)</name>
        <dbReference type="ChEBI" id="CHEBI:29105"/>
    </cofactor>
</comment>
<dbReference type="InterPro" id="IPR015797">
    <property type="entry name" value="NUDIX_hydrolase-like_dom_sf"/>
</dbReference>
<keyword evidence="6" id="KW-0460">Magnesium</keyword>
<dbReference type="CDD" id="cd22328">
    <property type="entry name" value="Hef-like"/>
    <property type="match status" value="1"/>
</dbReference>
<keyword evidence="5" id="KW-0378">Hydrolase</keyword>
<dbReference type="GO" id="GO:0019677">
    <property type="term" value="P:NAD+ catabolic process"/>
    <property type="evidence" value="ECO:0007669"/>
    <property type="project" value="TreeGrafter"/>
</dbReference>
<dbReference type="InterPro" id="IPR020084">
    <property type="entry name" value="NUDIX_hydrolase_CS"/>
</dbReference>
<name>A0A8S5L6I5_9CAUD</name>
<comment type="similarity">
    <text evidence="3">Belongs to the Nudix hydrolase family. NudC subfamily.</text>
</comment>
<dbReference type="PANTHER" id="PTHR42904:SF6">
    <property type="entry name" value="NAD-CAPPED RNA HYDROLASE NUDT12"/>
    <property type="match status" value="1"/>
</dbReference>
<dbReference type="InterPro" id="IPR015376">
    <property type="entry name" value="Znr_NADH_PPase"/>
</dbReference>
<evidence type="ECO:0000256" key="3">
    <source>
        <dbReference type="ARBA" id="ARBA00009595"/>
    </source>
</evidence>
<evidence type="ECO:0000313" key="9">
    <source>
        <dbReference type="EMBL" id="DAD65385.1"/>
    </source>
</evidence>
<keyword evidence="9" id="KW-0255">Endonuclease</keyword>